<dbReference type="RefSeq" id="WP_167806107.1">
    <property type="nucleotide sequence ID" value="NZ_JAAVMB010000001.1"/>
</dbReference>
<reference evidence="1 2" key="1">
    <citation type="submission" date="2020-03" db="EMBL/GenBank/DDBJ databases">
        <title>Bacterial samples isolated from urine from healthy bovine heifers (Gyr breed).</title>
        <authorList>
            <person name="Giannattasio-Ferraz S."/>
            <person name="Maskeri L."/>
            <person name="Penido A."/>
            <person name="Barbosa-Stancioli E.F."/>
            <person name="Putonti C."/>
        </authorList>
    </citation>
    <scope>NUCLEOTIDE SEQUENCE [LARGE SCALE GENOMIC DNA]</scope>
    <source>
        <strain evidence="1 2">UFMG-H7</strain>
    </source>
</reference>
<evidence type="ECO:0000313" key="1">
    <source>
        <dbReference type="EMBL" id="NKC66771.1"/>
    </source>
</evidence>
<dbReference type="AlphaFoldDB" id="A0A7X6I1X8"/>
<name>A0A7X6I1X8_9ENTE</name>
<evidence type="ECO:0000313" key="2">
    <source>
        <dbReference type="Proteomes" id="UP000521358"/>
    </source>
</evidence>
<dbReference type="EMBL" id="JAAVMB010000001">
    <property type="protein sequence ID" value="NKC66771.1"/>
    <property type="molecule type" value="Genomic_DNA"/>
</dbReference>
<organism evidence="1 2">
    <name type="scientific">Vagococcus fluvialis</name>
    <dbReference type="NCBI Taxonomy" id="2738"/>
    <lineage>
        <taxon>Bacteria</taxon>
        <taxon>Bacillati</taxon>
        <taxon>Bacillota</taxon>
        <taxon>Bacilli</taxon>
        <taxon>Lactobacillales</taxon>
        <taxon>Enterococcaceae</taxon>
        <taxon>Vagococcus</taxon>
    </lineage>
</organism>
<gene>
    <name evidence="1" type="ORF">HED35_01595</name>
</gene>
<dbReference type="Proteomes" id="UP000521358">
    <property type="component" value="Unassembled WGS sequence"/>
</dbReference>
<accession>A0A7X6I1X8</accession>
<comment type="caution">
    <text evidence="1">The sequence shown here is derived from an EMBL/GenBank/DDBJ whole genome shotgun (WGS) entry which is preliminary data.</text>
</comment>
<sequence>MEARFNFMTRPGYKKIIADYQNGLKSIISKNKMSVKEVVINEEVNELIKNTHLSVQQFVKSEKELLNNEMTSIRESYKRSKSVYSNPQEEILRRQDFDLELSAMRDDDVMAFLSDKERTPSEYELRKIASLDKFSSGTQARVTSHLNLLKRPYEQDSRYQKLNASLVQLEIIDKPSVRSLLLYFPSGDNQTSNISLTSLNTMQNNLYELGKEFDRVNEALNSLSEVEIRETPKKERTQLSSITEKTKQREYNNFDSRAIEGSPDYDITHRFKYLKERYDDKTSDRFDILKDGYDIQEHYKYLEEQHDKRMKYDSEFKEQYEATVKEVTESED</sequence>
<proteinExistence type="predicted"/>
<protein>
    <submittedName>
        <fullName evidence="1">Uncharacterized protein</fullName>
    </submittedName>
</protein>